<dbReference type="AlphaFoldDB" id="W4JUN2"/>
<dbReference type="Proteomes" id="UP000030671">
    <property type="component" value="Unassembled WGS sequence"/>
</dbReference>
<sequence>MMARTLLIAEQRLRIDPDHYIIYYFLCDVCWAPHDPTTLYELDSPSCPKPECSGLLYSVKVLTGGKCKRTPLRVLPTVPIIPMIQQILLWPGKYQEFQYWRLPRIDKVSEVPPMEALTDLLNAYDNVHWVLSDITDSWGWRAMAWGLEQRKVSSAVSQWGVDDMLVQEKRQRFVLPNETLARLLDRRNVCYHPQ</sequence>
<proteinExistence type="predicted"/>
<dbReference type="EMBL" id="KI925463">
    <property type="protein sequence ID" value="ETW77184.1"/>
    <property type="molecule type" value="Genomic_DNA"/>
</dbReference>
<dbReference type="HOGENOM" id="CLU_1461685_0_0_1"/>
<dbReference type="KEGG" id="hir:HETIRDRAFT_327085"/>
<name>W4JUN2_HETIT</name>
<protein>
    <submittedName>
        <fullName evidence="1">Uncharacterized protein</fullName>
    </submittedName>
</protein>
<evidence type="ECO:0000313" key="2">
    <source>
        <dbReference type="Proteomes" id="UP000030671"/>
    </source>
</evidence>
<keyword evidence="2" id="KW-1185">Reference proteome</keyword>
<dbReference type="GeneID" id="20671291"/>
<organism evidence="1 2">
    <name type="scientific">Heterobasidion irregulare (strain TC 32-1)</name>
    <dbReference type="NCBI Taxonomy" id="747525"/>
    <lineage>
        <taxon>Eukaryota</taxon>
        <taxon>Fungi</taxon>
        <taxon>Dikarya</taxon>
        <taxon>Basidiomycota</taxon>
        <taxon>Agaricomycotina</taxon>
        <taxon>Agaricomycetes</taxon>
        <taxon>Russulales</taxon>
        <taxon>Bondarzewiaceae</taxon>
        <taxon>Heterobasidion</taxon>
        <taxon>Heterobasidion annosum species complex</taxon>
    </lineage>
</organism>
<dbReference type="RefSeq" id="XP_009550725.1">
    <property type="nucleotide sequence ID" value="XM_009552430.1"/>
</dbReference>
<evidence type="ECO:0000313" key="1">
    <source>
        <dbReference type="EMBL" id="ETW77184.1"/>
    </source>
</evidence>
<dbReference type="InParanoid" id="W4JUN2"/>
<reference evidence="1 2" key="1">
    <citation type="journal article" date="2012" name="New Phytol.">
        <title>Insight into trade-off between wood decay and parasitism from the genome of a fungal forest pathogen.</title>
        <authorList>
            <person name="Olson A."/>
            <person name="Aerts A."/>
            <person name="Asiegbu F."/>
            <person name="Belbahri L."/>
            <person name="Bouzid O."/>
            <person name="Broberg A."/>
            <person name="Canback B."/>
            <person name="Coutinho P.M."/>
            <person name="Cullen D."/>
            <person name="Dalman K."/>
            <person name="Deflorio G."/>
            <person name="van Diepen L.T."/>
            <person name="Dunand C."/>
            <person name="Duplessis S."/>
            <person name="Durling M."/>
            <person name="Gonthier P."/>
            <person name="Grimwood J."/>
            <person name="Fossdal C.G."/>
            <person name="Hansson D."/>
            <person name="Henrissat B."/>
            <person name="Hietala A."/>
            <person name="Himmelstrand K."/>
            <person name="Hoffmeister D."/>
            <person name="Hogberg N."/>
            <person name="James T.Y."/>
            <person name="Karlsson M."/>
            <person name="Kohler A."/>
            <person name="Kues U."/>
            <person name="Lee Y.H."/>
            <person name="Lin Y.C."/>
            <person name="Lind M."/>
            <person name="Lindquist E."/>
            <person name="Lombard V."/>
            <person name="Lucas S."/>
            <person name="Lunden K."/>
            <person name="Morin E."/>
            <person name="Murat C."/>
            <person name="Park J."/>
            <person name="Raffaello T."/>
            <person name="Rouze P."/>
            <person name="Salamov A."/>
            <person name="Schmutz J."/>
            <person name="Solheim H."/>
            <person name="Stahlberg J."/>
            <person name="Velez H."/>
            <person name="de Vries R.P."/>
            <person name="Wiebenga A."/>
            <person name="Woodward S."/>
            <person name="Yakovlev I."/>
            <person name="Garbelotto M."/>
            <person name="Martin F."/>
            <person name="Grigoriev I.V."/>
            <person name="Stenlid J."/>
        </authorList>
    </citation>
    <scope>NUCLEOTIDE SEQUENCE [LARGE SCALE GENOMIC DNA]</scope>
    <source>
        <strain evidence="1 2">TC 32-1</strain>
    </source>
</reference>
<gene>
    <name evidence="1" type="ORF">HETIRDRAFT_327085</name>
</gene>
<accession>W4JUN2</accession>
<dbReference type="OrthoDB" id="3248986at2759"/>